<dbReference type="PROSITE" id="PS50082">
    <property type="entry name" value="WD_REPEATS_2"/>
    <property type="match status" value="4"/>
</dbReference>
<dbReference type="PRINTS" id="PR00320">
    <property type="entry name" value="GPROTEINBRPT"/>
</dbReference>
<feature type="repeat" description="WD" evidence="3">
    <location>
        <begin position="144"/>
        <end position="187"/>
    </location>
</feature>
<sequence>MIAFLTPISTSAPHIYLSALPFAPSESILWKTACSPFPKVIKVSEGRMTEWPKPLKGHLRAIIGLVYSPDSRKLVSCSFDKTVRIWDAGTGMPVGEPLKGHIGGATSVACIAYSPDGRRFISGSDDGTVRIWDAGTRMPVGKPLTGHTGGVRRVAWSPNGQSIVSCSGSFDPTIRIRDAATGAPVGELLRGHLKAITSVAYSPNSRYIVSGSQDQTIRFWDAQQISSNGEYFM</sequence>
<dbReference type="Pfam" id="PF00400">
    <property type="entry name" value="WD40"/>
    <property type="match status" value="4"/>
</dbReference>
<protein>
    <submittedName>
        <fullName evidence="4">Uncharacterized protein</fullName>
    </submittedName>
</protein>
<evidence type="ECO:0000256" key="2">
    <source>
        <dbReference type="ARBA" id="ARBA00022737"/>
    </source>
</evidence>
<proteinExistence type="predicted"/>
<dbReference type="PANTHER" id="PTHR19848:SF8">
    <property type="entry name" value="F-BOX AND WD REPEAT DOMAIN CONTAINING 7"/>
    <property type="match status" value="1"/>
</dbReference>
<dbReference type="AlphaFoldDB" id="A0A0C3ADK6"/>
<feature type="repeat" description="WD" evidence="3">
    <location>
        <begin position="55"/>
        <end position="96"/>
    </location>
</feature>
<dbReference type="PANTHER" id="PTHR19848">
    <property type="entry name" value="WD40 REPEAT PROTEIN"/>
    <property type="match status" value="1"/>
</dbReference>
<organism evidence="4 5">
    <name type="scientific">Serendipita vermifera MAFF 305830</name>
    <dbReference type="NCBI Taxonomy" id="933852"/>
    <lineage>
        <taxon>Eukaryota</taxon>
        <taxon>Fungi</taxon>
        <taxon>Dikarya</taxon>
        <taxon>Basidiomycota</taxon>
        <taxon>Agaricomycotina</taxon>
        <taxon>Agaricomycetes</taxon>
        <taxon>Sebacinales</taxon>
        <taxon>Serendipitaceae</taxon>
        <taxon>Serendipita</taxon>
    </lineage>
</organism>
<keyword evidence="2" id="KW-0677">Repeat</keyword>
<evidence type="ECO:0000256" key="3">
    <source>
        <dbReference type="PROSITE-ProRule" id="PRU00221"/>
    </source>
</evidence>
<dbReference type="PROSITE" id="PS50294">
    <property type="entry name" value="WD_REPEATS_REGION"/>
    <property type="match status" value="3"/>
</dbReference>
<dbReference type="HOGENOM" id="CLU_000288_57_18_1"/>
<evidence type="ECO:0000256" key="1">
    <source>
        <dbReference type="ARBA" id="ARBA00022574"/>
    </source>
</evidence>
<reference evidence="4 5" key="1">
    <citation type="submission" date="2014-04" db="EMBL/GenBank/DDBJ databases">
        <authorList>
            <consortium name="DOE Joint Genome Institute"/>
            <person name="Kuo A."/>
            <person name="Zuccaro A."/>
            <person name="Kohler A."/>
            <person name="Nagy L.G."/>
            <person name="Floudas D."/>
            <person name="Copeland A."/>
            <person name="Barry K.W."/>
            <person name="Cichocki N."/>
            <person name="Veneault-Fourrey C."/>
            <person name="LaButti K."/>
            <person name="Lindquist E.A."/>
            <person name="Lipzen A."/>
            <person name="Lundell T."/>
            <person name="Morin E."/>
            <person name="Murat C."/>
            <person name="Sun H."/>
            <person name="Tunlid A."/>
            <person name="Henrissat B."/>
            <person name="Grigoriev I.V."/>
            <person name="Hibbett D.S."/>
            <person name="Martin F."/>
            <person name="Nordberg H.P."/>
            <person name="Cantor M.N."/>
            <person name="Hua S.X."/>
        </authorList>
    </citation>
    <scope>NUCLEOTIDE SEQUENCE [LARGE SCALE GENOMIC DNA]</scope>
    <source>
        <strain evidence="4 5">MAFF 305830</strain>
    </source>
</reference>
<keyword evidence="1 3" id="KW-0853">WD repeat</keyword>
<name>A0A0C3ADK6_SERVB</name>
<dbReference type="OrthoDB" id="3267146at2759"/>
<evidence type="ECO:0000313" key="5">
    <source>
        <dbReference type="Proteomes" id="UP000054097"/>
    </source>
</evidence>
<feature type="repeat" description="WD" evidence="3">
    <location>
        <begin position="189"/>
        <end position="221"/>
    </location>
</feature>
<dbReference type="SUPFAM" id="SSF50978">
    <property type="entry name" value="WD40 repeat-like"/>
    <property type="match status" value="1"/>
</dbReference>
<dbReference type="InterPro" id="IPR036322">
    <property type="entry name" value="WD40_repeat_dom_sf"/>
</dbReference>
<accession>A0A0C3ADK6</accession>
<dbReference type="CDD" id="cd00200">
    <property type="entry name" value="WD40"/>
    <property type="match status" value="1"/>
</dbReference>
<dbReference type="SMART" id="SM00320">
    <property type="entry name" value="WD40"/>
    <property type="match status" value="4"/>
</dbReference>
<reference evidence="5" key="2">
    <citation type="submission" date="2015-01" db="EMBL/GenBank/DDBJ databases">
        <title>Evolutionary Origins and Diversification of the Mycorrhizal Mutualists.</title>
        <authorList>
            <consortium name="DOE Joint Genome Institute"/>
            <consortium name="Mycorrhizal Genomics Consortium"/>
            <person name="Kohler A."/>
            <person name="Kuo A."/>
            <person name="Nagy L.G."/>
            <person name="Floudas D."/>
            <person name="Copeland A."/>
            <person name="Barry K.W."/>
            <person name="Cichocki N."/>
            <person name="Veneault-Fourrey C."/>
            <person name="LaButti K."/>
            <person name="Lindquist E.A."/>
            <person name="Lipzen A."/>
            <person name="Lundell T."/>
            <person name="Morin E."/>
            <person name="Murat C."/>
            <person name="Riley R."/>
            <person name="Ohm R."/>
            <person name="Sun H."/>
            <person name="Tunlid A."/>
            <person name="Henrissat B."/>
            <person name="Grigoriev I.V."/>
            <person name="Hibbett D.S."/>
            <person name="Martin F."/>
        </authorList>
    </citation>
    <scope>NUCLEOTIDE SEQUENCE [LARGE SCALE GENOMIC DNA]</scope>
    <source>
        <strain evidence="5">MAFF 305830</strain>
    </source>
</reference>
<dbReference type="InterPro" id="IPR001680">
    <property type="entry name" value="WD40_rpt"/>
</dbReference>
<dbReference type="STRING" id="933852.A0A0C3ADK6"/>
<dbReference type="Gene3D" id="2.130.10.10">
    <property type="entry name" value="YVTN repeat-like/Quinoprotein amine dehydrogenase"/>
    <property type="match status" value="1"/>
</dbReference>
<dbReference type="EMBL" id="KN824349">
    <property type="protein sequence ID" value="KIM22720.1"/>
    <property type="molecule type" value="Genomic_DNA"/>
</dbReference>
<evidence type="ECO:0000313" key="4">
    <source>
        <dbReference type="EMBL" id="KIM22720.1"/>
    </source>
</evidence>
<dbReference type="InterPro" id="IPR015943">
    <property type="entry name" value="WD40/YVTN_repeat-like_dom_sf"/>
</dbReference>
<keyword evidence="5" id="KW-1185">Reference proteome</keyword>
<feature type="repeat" description="WD" evidence="3">
    <location>
        <begin position="101"/>
        <end position="133"/>
    </location>
</feature>
<gene>
    <name evidence="4" type="ORF">M408DRAFT_78701</name>
</gene>
<dbReference type="Proteomes" id="UP000054097">
    <property type="component" value="Unassembled WGS sequence"/>
</dbReference>
<dbReference type="InterPro" id="IPR020472">
    <property type="entry name" value="WD40_PAC1"/>
</dbReference>